<evidence type="ECO:0000313" key="1">
    <source>
        <dbReference type="EMBL" id="CAA9375222.1"/>
    </source>
</evidence>
<sequence>MDSPAAPLPSPFTAAERELLRREMGLHFGQYPSLSGGLLLRTWRGGPRKGEPKLPPAVLSMLERHLVEVRTERSGPRAFFTEAGLAALRR</sequence>
<name>A0A6J4N212_9ACTN</name>
<protein>
    <submittedName>
        <fullName evidence="1">Uncharacterized protein</fullName>
    </submittedName>
</protein>
<organism evidence="1">
    <name type="scientific">uncultured Nocardioidaceae bacterium</name>
    <dbReference type="NCBI Taxonomy" id="253824"/>
    <lineage>
        <taxon>Bacteria</taxon>
        <taxon>Bacillati</taxon>
        <taxon>Actinomycetota</taxon>
        <taxon>Actinomycetes</taxon>
        <taxon>Propionibacteriales</taxon>
        <taxon>Nocardioidaceae</taxon>
        <taxon>environmental samples</taxon>
    </lineage>
</organism>
<dbReference type="EMBL" id="CADCUL010000110">
    <property type="protein sequence ID" value="CAA9375222.1"/>
    <property type="molecule type" value="Genomic_DNA"/>
</dbReference>
<accession>A0A6J4N212</accession>
<gene>
    <name evidence="1" type="ORF">AVDCRST_MAG21-1010</name>
</gene>
<reference evidence="1" key="1">
    <citation type="submission" date="2020-02" db="EMBL/GenBank/DDBJ databases">
        <authorList>
            <person name="Meier V. D."/>
        </authorList>
    </citation>
    <scope>NUCLEOTIDE SEQUENCE</scope>
    <source>
        <strain evidence="1">AVDCRST_MAG21</strain>
    </source>
</reference>
<proteinExistence type="predicted"/>
<dbReference type="AlphaFoldDB" id="A0A6J4N212"/>